<protein>
    <recommendedName>
        <fullName evidence="4">ABC-2 transporter permease</fullName>
    </recommendedName>
</protein>
<feature type="transmembrane region" description="Helical" evidence="1">
    <location>
        <begin position="12"/>
        <end position="34"/>
    </location>
</feature>
<feature type="transmembrane region" description="Helical" evidence="1">
    <location>
        <begin position="150"/>
        <end position="170"/>
    </location>
</feature>
<proteinExistence type="predicted"/>
<dbReference type="InterPro" id="IPR025699">
    <property type="entry name" value="ABC2_memb-like"/>
</dbReference>
<keyword evidence="3" id="KW-1185">Reference proteome</keyword>
<dbReference type="EMBL" id="NHOC01000002">
    <property type="protein sequence ID" value="OUM21511.1"/>
    <property type="molecule type" value="Genomic_DNA"/>
</dbReference>
<dbReference type="OrthoDB" id="1655186at2"/>
<keyword evidence="1" id="KW-1133">Transmembrane helix</keyword>
<evidence type="ECO:0000256" key="1">
    <source>
        <dbReference type="SAM" id="Phobius"/>
    </source>
</evidence>
<evidence type="ECO:0000313" key="2">
    <source>
        <dbReference type="EMBL" id="OUM21511.1"/>
    </source>
</evidence>
<evidence type="ECO:0008006" key="4">
    <source>
        <dbReference type="Google" id="ProtNLM"/>
    </source>
</evidence>
<feature type="transmembrane region" description="Helical" evidence="1">
    <location>
        <begin position="190"/>
        <end position="210"/>
    </location>
</feature>
<name>A0A252F6X0_9FIRM</name>
<sequence>MTGLIKYDLLQICSGVKGGFVALYLVFMAVLGIVNDVGSMFSYIFVFVSAMFGIASFSYEENYHWNRYTASLPVSVRQLVLARYGSVSICVAAGIVASALLGIISFVAGHAAITGMDWLLMLIQSMLCAVLYMEILIPMMYRFGAEKGRIVMLILFVALFAALSVVGTIAEEATMEQAAALELSMKYITMGSAAVVFALLPVSVSASVRIRAKKEF</sequence>
<feature type="transmembrane region" description="Helical" evidence="1">
    <location>
        <begin position="80"/>
        <end position="106"/>
    </location>
</feature>
<organism evidence="2 3">
    <name type="scientific">Butyricicoccus porcorum</name>
    <dbReference type="NCBI Taxonomy" id="1945634"/>
    <lineage>
        <taxon>Bacteria</taxon>
        <taxon>Bacillati</taxon>
        <taxon>Bacillota</taxon>
        <taxon>Clostridia</taxon>
        <taxon>Eubacteriales</taxon>
        <taxon>Butyricicoccaceae</taxon>
        <taxon>Butyricicoccus</taxon>
    </lineage>
</organism>
<feature type="transmembrane region" description="Helical" evidence="1">
    <location>
        <begin position="118"/>
        <end position="138"/>
    </location>
</feature>
<reference evidence="2 3" key="1">
    <citation type="submission" date="2017-05" db="EMBL/GenBank/DDBJ databases">
        <title>Butyricicoccus porcorum sp. nov. a butyrate-producing bacterium from the swine intestinal tract.</title>
        <authorList>
            <person name="Trachsel J."/>
            <person name="Humphrey S."/>
            <person name="Allen H.K."/>
        </authorList>
    </citation>
    <scope>NUCLEOTIDE SEQUENCE [LARGE SCALE GENOMIC DNA]</scope>
    <source>
        <strain evidence="2">BB10</strain>
    </source>
</reference>
<dbReference type="AlphaFoldDB" id="A0A252F6X0"/>
<dbReference type="Proteomes" id="UP000194903">
    <property type="component" value="Unassembled WGS sequence"/>
</dbReference>
<feature type="transmembrane region" description="Helical" evidence="1">
    <location>
        <begin position="40"/>
        <end position="59"/>
    </location>
</feature>
<dbReference type="Pfam" id="PF13346">
    <property type="entry name" value="ABC2_membrane_5"/>
    <property type="match status" value="1"/>
</dbReference>
<evidence type="ECO:0000313" key="3">
    <source>
        <dbReference type="Proteomes" id="UP000194903"/>
    </source>
</evidence>
<keyword evidence="1" id="KW-0812">Transmembrane</keyword>
<accession>A0A252F6X0</accession>
<comment type="caution">
    <text evidence="2">The sequence shown here is derived from an EMBL/GenBank/DDBJ whole genome shotgun (WGS) entry which is preliminary data.</text>
</comment>
<gene>
    <name evidence="2" type="ORF">CBW42_02780</name>
</gene>
<dbReference type="PANTHER" id="PTHR41309:SF2">
    <property type="entry name" value="MEMBRANE PROTEIN"/>
    <property type="match status" value="1"/>
</dbReference>
<dbReference type="PANTHER" id="PTHR41309">
    <property type="entry name" value="MEMBRANE PROTEIN-RELATED"/>
    <property type="match status" value="1"/>
</dbReference>
<dbReference type="RefSeq" id="WP_087017529.1">
    <property type="nucleotide sequence ID" value="NZ_NHOC01000002.1"/>
</dbReference>
<keyword evidence="1" id="KW-0472">Membrane</keyword>